<reference evidence="1 3" key="1">
    <citation type="journal article" date="2014" name="BMC Genomics">
        <title>Genome sequence of Anopheles sinensis provides insight into genetics basis of mosquito competence for malaria parasites.</title>
        <authorList>
            <person name="Zhou D."/>
            <person name="Zhang D."/>
            <person name="Ding G."/>
            <person name="Shi L."/>
            <person name="Hou Q."/>
            <person name="Ye Y."/>
            <person name="Xu Y."/>
            <person name="Zhou H."/>
            <person name="Xiong C."/>
            <person name="Li S."/>
            <person name="Yu J."/>
            <person name="Hong S."/>
            <person name="Yu X."/>
            <person name="Zou P."/>
            <person name="Chen C."/>
            <person name="Chang X."/>
            <person name="Wang W."/>
            <person name="Lv Y."/>
            <person name="Sun Y."/>
            <person name="Ma L."/>
            <person name="Shen B."/>
            <person name="Zhu C."/>
        </authorList>
    </citation>
    <scope>NUCLEOTIDE SEQUENCE [LARGE SCALE GENOMIC DNA]</scope>
</reference>
<keyword evidence="1" id="KW-0547">Nucleotide-binding</keyword>
<sequence>MFHISNEAIAMVTDDAFSSSDDERVQLPQAGSSTRFGRRRGYSMDISVRVPNNSTPAGLLVCGRAFY</sequence>
<dbReference type="Proteomes" id="UP000030765">
    <property type="component" value="Unassembled WGS sequence"/>
</dbReference>
<dbReference type="EMBL" id="KE525057">
    <property type="protein sequence ID" value="KFB41011.1"/>
    <property type="molecule type" value="Genomic_DNA"/>
</dbReference>
<dbReference type="VEuPathDB" id="VectorBase:ASIC008626"/>
<evidence type="ECO:0000313" key="2">
    <source>
        <dbReference type="EnsemblMetazoa" id="ASIC008626-PA"/>
    </source>
</evidence>
<proteinExistence type="predicted"/>
<keyword evidence="3" id="KW-1185">Reference proteome</keyword>
<evidence type="ECO:0000313" key="3">
    <source>
        <dbReference type="Proteomes" id="UP000030765"/>
    </source>
</evidence>
<keyword evidence="1" id="KW-0067">ATP-binding</keyword>
<reference evidence="2" key="2">
    <citation type="submission" date="2020-05" db="UniProtKB">
        <authorList>
            <consortium name="EnsemblMetazoa"/>
        </authorList>
    </citation>
    <scope>IDENTIFICATION</scope>
</reference>
<accession>A0A084VSR7</accession>
<protein>
    <submittedName>
        <fullName evidence="1 2">ABC transporter ATP-binding protein</fullName>
    </submittedName>
</protein>
<name>A0A084VSR7_ANOSI</name>
<gene>
    <name evidence="1" type="ORF">ZHAS_00008626</name>
</gene>
<dbReference type="GO" id="GO:0005524">
    <property type="term" value="F:ATP binding"/>
    <property type="evidence" value="ECO:0007669"/>
    <property type="project" value="UniProtKB-KW"/>
</dbReference>
<dbReference type="EnsemblMetazoa" id="ASIC008626-RA">
    <property type="protein sequence ID" value="ASIC008626-PA"/>
    <property type="gene ID" value="ASIC008626"/>
</dbReference>
<dbReference type="EMBL" id="ATLV01016139">
    <property type="status" value="NOT_ANNOTATED_CDS"/>
    <property type="molecule type" value="Genomic_DNA"/>
</dbReference>
<dbReference type="AlphaFoldDB" id="A0A084VSR7"/>
<evidence type="ECO:0000313" key="1">
    <source>
        <dbReference type="EMBL" id="KFB41011.1"/>
    </source>
</evidence>
<organism evidence="1">
    <name type="scientific">Anopheles sinensis</name>
    <name type="common">Mosquito</name>
    <dbReference type="NCBI Taxonomy" id="74873"/>
    <lineage>
        <taxon>Eukaryota</taxon>
        <taxon>Metazoa</taxon>
        <taxon>Ecdysozoa</taxon>
        <taxon>Arthropoda</taxon>
        <taxon>Hexapoda</taxon>
        <taxon>Insecta</taxon>
        <taxon>Pterygota</taxon>
        <taxon>Neoptera</taxon>
        <taxon>Endopterygota</taxon>
        <taxon>Diptera</taxon>
        <taxon>Nematocera</taxon>
        <taxon>Culicoidea</taxon>
        <taxon>Culicidae</taxon>
        <taxon>Anophelinae</taxon>
        <taxon>Anopheles</taxon>
    </lineage>
</organism>